<dbReference type="InterPro" id="IPR036770">
    <property type="entry name" value="Ankyrin_rpt-contain_sf"/>
</dbReference>
<evidence type="ECO:0000256" key="3">
    <source>
        <dbReference type="PROSITE-ProRule" id="PRU00023"/>
    </source>
</evidence>
<keyword evidence="2 3" id="KW-0040">ANK repeat</keyword>
<protein>
    <submittedName>
        <fullName evidence="6">Ankyrin repeat-containing domain protein</fullName>
    </submittedName>
</protein>
<keyword evidence="1" id="KW-0677">Repeat</keyword>
<feature type="compositionally biased region" description="Basic residues" evidence="4">
    <location>
        <begin position="445"/>
        <end position="455"/>
    </location>
</feature>
<evidence type="ECO:0000256" key="1">
    <source>
        <dbReference type="ARBA" id="ARBA00022737"/>
    </source>
</evidence>
<reference evidence="6 7" key="1">
    <citation type="submission" date="2024-07" db="EMBL/GenBank/DDBJ databases">
        <title>Section-level genome sequencing and comparative genomics of Aspergillus sections Usti and Cavernicolus.</title>
        <authorList>
            <consortium name="Lawrence Berkeley National Laboratory"/>
            <person name="Nybo J.L."/>
            <person name="Vesth T.C."/>
            <person name="Theobald S."/>
            <person name="Frisvad J.C."/>
            <person name="Larsen T.O."/>
            <person name="Kjaerboelling I."/>
            <person name="Rothschild-Mancinelli K."/>
            <person name="Lyhne E.K."/>
            <person name="Kogle M.E."/>
            <person name="Barry K."/>
            <person name="Clum A."/>
            <person name="Na H."/>
            <person name="Ledsgaard L."/>
            <person name="Lin J."/>
            <person name="Lipzen A."/>
            <person name="Kuo A."/>
            <person name="Riley R."/>
            <person name="Mondo S."/>
            <person name="LaButti K."/>
            <person name="Haridas S."/>
            <person name="Pangalinan J."/>
            <person name="Salamov A.A."/>
            <person name="Simmons B.A."/>
            <person name="Magnuson J.K."/>
            <person name="Chen J."/>
            <person name="Drula E."/>
            <person name="Henrissat B."/>
            <person name="Wiebenga A."/>
            <person name="Lubbers R.J."/>
            <person name="Gomes A.C."/>
            <person name="Makela M.R."/>
            <person name="Stajich J."/>
            <person name="Grigoriev I.V."/>
            <person name="Mortensen U.H."/>
            <person name="De vries R.P."/>
            <person name="Baker S.E."/>
            <person name="Andersen M.R."/>
        </authorList>
    </citation>
    <scope>NUCLEOTIDE SEQUENCE [LARGE SCALE GENOMIC DNA]</scope>
    <source>
        <strain evidence="6 7">CBS 600.67</strain>
    </source>
</reference>
<evidence type="ECO:0000313" key="6">
    <source>
        <dbReference type="EMBL" id="KAL2822249.1"/>
    </source>
</evidence>
<dbReference type="Gene3D" id="1.25.40.20">
    <property type="entry name" value="Ankyrin repeat-containing domain"/>
    <property type="match status" value="2"/>
</dbReference>
<comment type="caution">
    <text evidence="6">The sequence shown here is derived from an EMBL/GenBank/DDBJ whole genome shotgun (WGS) entry which is preliminary data.</text>
</comment>
<accession>A0ABR4I3B6</accession>
<gene>
    <name evidence="6" type="ORF">BDW59DRAFT_103772</name>
</gene>
<sequence>MSLQSLPTEILEHVAKYITSIHTLNALSRVNRRLHDIFVPLLYRQDACCAPPSIAVCWAAKHGMMCTLQKCLEHGAKIHTHVPAPHACQYRERGYLYGNKIKWEYRPPRPIHPLSLAVEGAHLEMVEFLLDGGCDVNTIDPEGFSLLSLAVIRGDMELAELLLRRGAGQVEVPLMVGTPIQIASFLNNGSMLELLWKYGSEGLQNCRELKDALECAMEMRHTEIIHLLVSYGVRVETMFSEREWITPLEWATEMEDVDLVELFLSVGASPRYSRCGTKCALERAVLSRNERIASLLVLGSSCLQRTLALAYSAEQADGCFARFLLAHGTHPYFDYLDYHAAQPVIYLQRDCMIPPLVRAVNAGHGYLVRLLVEHGADVNACYEGFVESRSSRRSGSVLRLAMDLGDQEIVSFLLEHGAEEEVTPYEFRVLKMSMEEDNSREGQQKKRKRLRRHMGLTKCLSSTQRPAIEPH</sequence>
<dbReference type="Pfam" id="PF00023">
    <property type="entry name" value="Ank"/>
    <property type="match status" value="1"/>
</dbReference>
<proteinExistence type="predicted"/>
<dbReference type="SMART" id="SM00248">
    <property type="entry name" value="ANK"/>
    <property type="match status" value="6"/>
</dbReference>
<evidence type="ECO:0000259" key="5">
    <source>
        <dbReference type="PROSITE" id="PS50181"/>
    </source>
</evidence>
<dbReference type="PROSITE" id="PS50181">
    <property type="entry name" value="FBOX"/>
    <property type="match status" value="1"/>
</dbReference>
<feature type="repeat" description="ANK" evidence="3">
    <location>
        <begin position="142"/>
        <end position="167"/>
    </location>
</feature>
<feature type="region of interest" description="Disordered" evidence="4">
    <location>
        <begin position="436"/>
        <end position="456"/>
    </location>
</feature>
<dbReference type="PANTHER" id="PTHR24198">
    <property type="entry name" value="ANKYRIN REPEAT AND PROTEIN KINASE DOMAIN-CONTAINING PROTEIN"/>
    <property type="match status" value="1"/>
</dbReference>
<feature type="domain" description="F-box" evidence="5">
    <location>
        <begin position="1"/>
        <end position="46"/>
    </location>
</feature>
<dbReference type="PANTHER" id="PTHR24198:SF194">
    <property type="entry name" value="INVERSIN-A"/>
    <property type="match status" value="1"/>
</dbReference>
<evidence type="ECO:0000313" key="7">
    <source>
        <dbReference type="Proteomes" id="UP001610335"/>
    </source>
</evidence>
<dbReference type="InterPro" id="IPR001810">
    <property type="entry name" value="F-box_dom"/>
</dbReference>
<dbReference type="Proteomes" id="UP001610335">
    <property type="component" value="Unassembled WGS sequence"/>
</dbReference>
<dbReference type="Pfam" id="PF12796">
    <property type="entry name" value="Ank_2"/>
    <property type="match status" value="1"/>
</dbReference>
<evidence type="ECO:0000256" key="2">
    <source>
        <dbReference type="ARBA" id="ARBA00023043"/>
    </source>
</evidence>
<dbReference type="InterPro" id="IPR002110">
    <property type="entry name" value="Ankyrin_rpt"/>
</dbReference>
<organism evidence="6 7">
    <name type="scientific">Aspergillus cavernicola</name>
    <dbReference type="NCBI Taxonomy" id="176166"/>
    <lineage>
        <taxon>Eukaryota</taxon>
        <taxon>Fungi</taxon>
        <taxon>Dikarya</taxon>
        <taxon>Ascomycota</taxon>
        <taxon>Pezizomycotina</taxon>
        <taxon>Eurotiomycetes</taxon>
        <taxon>Eurotiomycetidae</taxon>
        <taxon>Eurotiales</taxon>
        <taxon>Aspergillaceae</taxon>
        <taxon>Aspergillus</taxon>
        <taxon>Aspergillus subgen. Nidulantes</taxon>
    </lineage>
</organism>
<dbReference type="PROSITE" id="PS50088">
    <property type="entry name" value="ANK_REPEAT"/>
    <property type="match status" value="3"/>
</dbReference>
<feature type="repeat" description="ANK" evidence="3">
    <location>
        <begin position="355"/>
        <end position="383"/>
    </location>
</feature>
<feature type="repeat" description="ANK" evidence="3">
    <location>
        <begin position="109"/>
        <end position="141"/>
    </location>
</feature>
<dbReference type="EMBL" id="JBFXLS010000059">
    <property type="protein sequence ID" value="KAL2822249.1"/>
    <property type="molecule type" value="Genomic_DNA"/>
</dbReference>
<dbReference type="PROSITE" id="PS50297">
    <property type="entry name" value="ANK_REP_REGION"/>
    <property type="match status" value="3"/>
</dbReference>
<name>A0ABR4I3B6_9EURO</name>
<keyword evidence="7" id="KW-1185">Reference proteome</keyword>
<dbReference type="SUPFAM" id="SSF48403">
    <property type="entry name" value="Ankyrin repeat"/>
    <property type="match status" value="2"/>
</dbReference>
<evidence type="ECO:0000256" key="4">
    <source>
        <dbReference type="SAM" id="MobiDB-lite"/>
    </source>
</evidence>